<feature type="transmembrane region" description="Helical" evidence="8">
    <location>
        <begin position="55"/>
        <end position="73"/>
    </location>
</feature>
<evidence type="ECO:0000259" key="9">
    <source>
        <dbReference type="Pfam" id="PF00884"/>
    </source>
</evidence>
<organism evidence="10 11">
    <name type="scientific">Mesocricetibacter intestinalis</name>
    <dbReference type="NCBI Taxonomy" id="1521930"/>
    <lineage>
        <taxon>Bacteria</taxon>
        <taxon>Pseudomonadati</taxon>
        <taxon>Pseudomonadota</taxon>
        <taxon>Gammaproteobacteria</taxon>
        <taxon>Pasteurellales</taxon>
        <taxon>Pasteurellaceae</taxon>
        <taxon>Mesocricetibacter</taxon>
    </lineage>
</organism>
<feature type="domain" description="Sulfatase N-terminal" evidence="9">
    <location>
        <begin position="220"/>
        <end position="489"/>
    </location>
</feature>
<keyword evidence="6 8" id="KW-0472">Membrane</keyword>
<keyword evidence="4 8" id="KW-0812">Transmembrane</keyword>
<evidence type="ECO:0000313" key="11">
    <source>
        <dbReference type="Proteomes" id="UP000295657"/>
    </source>
</evidence>
<evidence type="ECO:0000256" key="8">
    <source>
        <dbReference type="SAM" id="Phobius"/>
    </source>
</evidence>
<dbReference type="InterPro" id="IPR058130">
    <property type="entry name" value="PEA_transf_C"/>
</dbReference>
<dbReference type="EMBL" id="SNYQ01000004">
    <property type="protein sequence ID" value="TDQ57628.1"/>
    <property type="molecule type" value="Genomic_DNA"/>
</dbReference>
<dbReference type="GO" id="GO:0005886">
    <property type="term" value="C:plasma membrane"/>
    <property type="evidence" value="ECO:0007669"/>
    <property type="project" value="UniProtKB-SubCell"/>
</dbReference>
<keyword evidence="11" id="KW-1185">Reference proteome</keyword>
<name>A0A4R6VHC7_9PAST</name>
<accession>A0A4R6VHC7</accession>
<evidence type="ECO:0000256" key="2">
    <source>
        <dbReference type="ARBA" id="ARBA00022475"/>
    </source>
</evidence>
<keyword evidence="3 10" id="KW-0808">Transferase</keyword>
<dbReference type="GO" id="GO:0016776">
    <property type="term" value="F:phosphotransferase activity, phosphate group as acceptor"/>
    <property type="evidence" value="ECO:0007669"/>
    <property type="project" value="TreeGrafter"/>
</dbReference>
<evidence type="ECO:0000313" key="10">
    <source>
        <dbReference type="EMBL" id="TDQ57628.1"/>
    </source>
</evidence>
<dbReference type="AlphaFoldDB" id="A0A4R6VHC7"/>
<gene>
    <name evidence="10" type="ORF">EDC45_1275</name>
</gene>
<dbReference type="OrthoDB" id="9786870at2"/>
<dbReference type="CDD" id="cd16017">
    <property type="entry name" value="LptA"/>
    <property type="match status" value="1"/>
</dbReference>
<evidence type="ECO:0000256" key="1">
    <source>
        <dbReference type="ARBA" id="ARBA00004651"/>
    </source>
</evidence>
<proteinExistence type="inferred from homology"/>
<dbReference type="GO" id="GO:0009244">
    <property type="term" value="P:lipopolysaccharide core region biosynthetic process"/>
    <property type="evidence" value="ECO:0007669"/>
    <property type="project" value="TreeGrafter"/>
</dbReference>
<keyword evidence="5 8" id="KW-1133">Transmembrane helix</keyword>
<dbReference type="Proteomes" id="UP000295657">
    <property type="component" value="Unassembled WGS sequence"/>
</dbReference>
<dbReference type="PANTHER" id="PTHR30443:SF4">
    <property type="entry name" value="PHOSPHOETHANOLAMINE TRANSFERASE OPGE-RELATED"/>
    <property type="match status" value="1"/>
</dbReference>
<feature type="transmembrane region" description="Helical" evidence="8">
    <location>
        <begin position="136"/>
        <end position="155"/>
    </location>
</feature>
<comment type="caution">
    <text evidence="10">The sequence shown here is derived from an EMBL/GenBank/DDBJ whole genome shotgun (WGS) entry which is preliminary data.</text>
</comment>
<evidence type="ECO:0000256" key="3">
    <source>
        <dbReference type="ARBA" id="ARBA00022679"/>
    </source>
</evidence>
<dbReference type="Gene3D" id="3.40.720.10">
    <property type="entry name" value="Alkaline Phosphatase, subunit A"/>
    <property type="match status" value="1"/>
</dbReference>
<keyword evidence="2" id="KW-1003">Cell membrane</keyword>
<comment type="similarity">
    <text evidence="7">Belongs to the phosphoethanolamine transferase family.</text>
</comment>
<comment type="subcellular location">
    <subcellularLocation>
        <location evidence="1">Cell membrane</location>
        <topology evidence="1">Multi-pass membrane protein</topology>
    </subcellularLocation>
</comment>
<dbReference type="SUPFAM" id="SSF53649">
    <property type="entry name" value="Alkaline phosphatase-like"/>
    <property type="match status" value="1"/>
</dbReference>
<dbReference type="InterPro" id="IPR000917">
    <property type="entry name" value="Sulfatase_N"/>
</dbReference>
<dbReference type="RefSeq" id="WP_133544625.1">
    <property type="nucleotide sequence ID" value="NZ_SNYQ01000004.1"/>
</dbReference>
<sequence length="531" mass="61678">MLKRFYRYLAQRFFYLWLLWFSFLTVVTSPEKSIYYAVLSTYILYYLLYVANKRFFFIAVMIITLSLCLYYPVYLRYSSLNSGIVAAFFETNPEESFAFIKELDLSHFVIPLLFLLSAVLLFRLEKYNKPAQDNKKILHGVLFVVLIFSIVWIPIKSYFNQQKGLEQARWSLTDSPVNLVSFYANIYASISGYYQEKQELENVTHITPPWKISAVNPQYRNYVLVIGESARKDWISSYGFNLPTTPFLDGSKGYINSGYIAAAPGTYHSLLYSLYFTDPKVKKVNYAYNIITLAKAAGIHTVWLSNQGRMGKYDTVASRIGASAHRHQFTKVGAFNMGGVDDDKLVEMLEQELAYQTPEANRLFVLHLMGSHANFCDRVNNKISIEFINKSLSCYASSILKTDKLIEKVIGLLRQKDESYSLLYFSDHGLSYVDKESKEKLSLDHGCEFKQNYEVPFFKLSSDDTRRREVNVRRSGMKFIYGFAQWLGIQTQELADYDFFSDQNDTEIKVFNFEKEISFDQLKEDILPDYR</sequence>
<feature type="transmembrane region" description="Helical" evidence="8">
    <location>
        <begin position="34"/>
        <end position="50"/>
    </location>
</feature>
<evidence type="ECO:0000256" key="7">
    <source>
        <dbReference type="ARBA" id="ARBA00038481"/>
    </source>
</evidence>
<protein>
    <submittedName>
        <fullName evidence="10">Glucan phosphoethanolaminetransferase (Alkaline phosphatase superfamily)</fullName>
    </submittedName>
</protein>
<dbReference type="Pfam" id="PF00884">
    <property type="entry name" value="Sulfatase"/>
    <property type="match status" value="1"/>
</dbReference>
<dbReference type="InterPro" id="IPR040423">
    <property type="entry name" value="PEA_transferase"/>
</dbReference>
<feature type="transmembrane region" description="Helical" evidence="8">
    <location>
        <begin position="105"/>
        <end position="124"/>
    </location>
</feature>
<evidence type="ECO:0000256" key="4">
    <source>
        <dbReference type="ARBA" id="ARBA00022692"/>
    </source>
</evidence>
<feature type="transmembrane region" description="Helical" evidence="8">
    <location>
        <begin position="12"/>
        <end position="28"/>
    </location>
</feature>
<evidence type="ECO:0000256" key="6">
    <source>
        <dbReference type="ARBA" id="ARBA00023136"/>
    </source>
</evidence>
<dbReference type="PANTHER" id="PTHR30443">
    <property type="entry name" value="INNER MEMBRANE PROTEIN"/>
    <property type="match status" value="1"/>
</dbReference>
<reference evidence="10 11" key="1">
    <citation type="submission" date="2019-03" db="EMBL/GenBank/DDBJ databases">
        <title>Genomic Encyclopedia of Type Strains, Phase IV (KMG-IV): sequencing the most valuable type-strain genomes for metagenomic binning, comparative biology and taxonomic classification.</title>
        <authorList>
            <person name="Goeker M."/>
        </authorList>
    </citation>
    <scope>NUCLEOTIDE SEQUENCE [LARGE SCALE GENOMIC DNA]</scope>
    <source>
        <strain evidence="10 11">DSM 28403</strain>
    </source>
</reference>
<evidence type="ECO:0000256" key="5">
    <source>
        <dbReference type="ARBA" id="ARBA00022989"/>
    </source>
</evidence>
<dbReference type="InterPro" id="IPR017850">
    <property type="entry name" value="Alkaline_phosphatase_core_sf"/>
</dbReference>